<organism evidence="2 3">
    <name type="scientific">Coemansia thaxteri</name>
    <dbReference type="NCBI Taxonomy" id="2663907"/>
    <lineage>
        <taxon>Eukaryota</taxon>
        <taxon>Fungi</taxon>
        <taxon>Fungi incertae sedis</taxon>
        <taxon>Zoopagomycota</taxon>
        <taxon>Kickxellomycotina</taxon>
        <taxon>Kickxellomycetes</taxon>
        <taxon>Kickxellales</taxon>
        <taxon>Kickxellaceae</taxon>
        <taxon>Coemansia</taxon>
    </lineage>
</organism>
<dbReference type="InterPro" id="IPR029069">
    <property type="entry name" value="HotDog_dom_sf"/>
</dbReference>
<gene>
    <name evidence="2" type="ORF">H4R26_005880</name>
</gene>
<dbReference type="OrthoDB" id="506431at2759"/>
<dbReference type="InterPro" id="IPR006683">
    <property type="entry name" value="Thioestr_dom"/>
</dbReference>
<keyword evidence="3" id="KW-1185">Reference proteome</keyword>
<dbReference type="AlphaFoldDB" id="A0A9W8B7V5"/>
<reference evidence="2" key="1">
    <citation type="submission" date="2022-07" db="EMBL/GenBank/DDBJ databases">
        <title>Phylogenomic reconstructions and comparative analyses of Kickxellomycotina fungi.</title>
        <authorList>
            <person name="Reynolds N.K."/>
            <person name="Stajich J.E."/>
            <person name="Barry K."/>
            <person name="Grigoriev I.V."/>
            <person name="Crous P."/>
            <person name="Smith M.E."/>
        </authorList>
    </citation>
    <scope>NUCLEOTIDE SEQUENCE</scope>
    <source>
        <strain evidence="2">IMI 214461</strain>
    </source>
</reference>
<feature type="domain" description="Thioesterase" evidence="1">
    <location>
        <begin position="134"/>
        <end position="191"/>
    </location>
</feature>
<dbReference type="Proteomes" id="UP001150907">
    <property type="component" value="Unassembled WGS sequence"/>
</dbReference>
<evidence type="ECO:0000313" key="3">
    <source>
        <dbReference type="Proteomes" id="UP001150907"/>
    </source>
</evidence>
<name>A0A9W8B7V5_9FUNG</name>
<protein>
    <recommendedName>
        <fullName evidence="1">Thioesterase domain-containing protein</fullName>
    </recommendedName>
</protein>
<comment type="caution">
    <text evidence="2">The sequence shown here is derived from an EMBL/GenBank/DDBJ whole genome shotgun (WGS) entry which is preliminary data.</text>
</comment>
<dbReference type="Gene3D" id="3.10.129.10">
    <property type="entry name" value="Hotdog Thioesterase"/>
    <property type="match status" value="1"/>
</dbReference>
<evidence type="ECO:0000313" key="2">
    <source>
        <dbReference type="EMBL" id="KAJ1997303.1"/>
    </source>
</evidence>
<proteinExistence type="predicted"/>
<dbReference type="EMBL" id="JANBQF010001407">
    <property type="protein sequence ID" value="KAJ1997303.1"/>
    <property type="molecule type" value="Genomic_DNA"/>
</dbReference>
<evidence type="ECO:0000259" key="1">
    <source>
        <dbReference type="Pfam" id="PF03061"/>
    </source>
</evidence>
<dbReference type="Pfam" id="PF03061">
    <property type="entry name" value="4HBT"/>
    <property type="match status" value="1"/>
</dbReference>
<dbReference type="SUPFAM" id="SSF54637">
    <property type="entry name" value="Thioesterase/thiol ester dehydrase-isomerase"/>
    <property type="match status" value="1"/>
</dbReference>
<dbReference type="CDD" id="cd03443">
    <property type="entry name" value="PaaI_thioesterase"/>
    <property type="match status" value="1"/>
</dbReference>
<sequence>MTLIPPSVLSRPCVLQAVILARRVFASWYTRDAVDIIRERASLAAVKEMEQNASWRPVDVSTDLKTVAGIDSHFGCQSISKVLPLAYAWAGDLQTAQQLVSDRVPSERLPCTAVGTPLVALIDYISESANGHPGLIHGGMTAIIAHSSMSLVAALNVPRQPTAEVISRSLNMDYRRPIRTGQFVKIYAWLYRHYEQGPMLAAVHFYDPNGQMLVEATAKLDIVRPGAAE</sequence>
<accession>A0A9W8B7V5</accession>